<evidence type="ECO:0000256" key="7">
    <source>
        <dbReference type="SAM" id="Phobius"/>
    </source>
</evidence>
<dbReference type="InterPro" id="IPR000390">
    <property type="entry name" value="Small_drug/metabolite_transptr"/>
</dbReference>
<dbReference type="GO" id="GO:0022857">
    <property type="term" value="F:transmembrane transporter activity"/>
    <property type="evidence" value="ECO:0007669"/>
    <property type="project" value="InterPro"/>
</dbReference>
<organism evidence="8 9">
    <name type="scientific">candidate division WOR-3 bacterium</name>
    <dbReference type="NCBI Taxonomy" id="2052148"/>
    <lineage>
        <taxon>Bacteria</taxon>
        <taxon>Bacteria division WOR-3</taxon>
    </lineage>
</organism>
<keyword evidence="2" id="KW-1003">Cell membrane</keyword>
<comment type="similarity">
    <text evidence="6">Belongs to the drug/metabolite transporter (DMT) superfamily. Small multidrug resistance (SMR) (TC 2.A.7.1) family.</text>
</comment>
<dbReference type="EMBL" id="WJKJ01000014">
    <property type="protein sequence ID" value="MBD3363676.1"/>
    <property type="molecule type" value="Genomic_DNA"/>
</dbReference>
<evidence type="ECO:0000256" key="3">
    <source>
        <dbReference type="ARBA" id="ARBA00022692"/>
    </source>
</evidence>
<dbReference type="GO" id="GO:0005886">
    <property type="term" value="C:plasma membrane"/>
    <property type="evidence" value="ECO:0007669"/>
    <property type="project" value="UniProtKB-SubCell"/>
</dbReference>
<dbReference type="Gene3D" id="1.10.3730.20">
    <property type="match status" value="1"/>
</dbReference>
<accession>A0A9D5K7C6</accession>
<evidence type="ECO:0008006" key="10">
    <source>
        <dbReference type="Google" id="ProtNLM"/>
    </source>
</evidence>
<comment type="subcellular location">
    <subcellularLocation>
        <location evidence="1 6">Cell membrane</location>
        <topology evidence="1 6">Multi-pass membrane protein</topology>
    </subcellularLocation>
</comment>
<evidence type="ECO:0000256" key="6">
    <source>
        <dbReference type="RuleBase" id="RU003942"/>
    </source>
</evidence>
<dbReference type="AlphaFoldDB" id="A0A9D5K7C6"/>
<dbReference type="InterPro" id="IPR045324">
    <property type="entry name" value="Small_multidrug_res"/>
</dbReference>
<dbReference type="PANTHER" id="PTHR30561:SF9">
    <property type="entry name" value="4-AMINO-4-DEOXY-L-ARABINOSE-PHOSPHOUNDECAPRENOL FLIPPASE SUBUNIT ARNF-RELATED"/>
    <property type="match status" value="1"/>
</dbReference>
<evidence type="ECO:0000256" key="4">
    <source>
        <dbReference type="ARBA" id="ARBA00022989"/>
    </source>
</evidence>
<evidence type="ECO:0000313" key="9">
    <source>
        <dbReference type="Proteomes" id="UP000630660"/>
    </source>
</evidence>
<keyword evidence="4 7" id="KW-1133">Transmembrane helix</keyword>
<protein>
    <recommendedName>
        <fullName evidence="10">EamA domain-containing protein</fullName>
    </recommendedName>
</protein>
<dbReference type="InterPro" id="IPR037185">
    <property type="entry name" value="EmrE-like"/>
</dbReference>
<reference evidence="8" key="1">
    <citation type="submission" date="2019-11" db="EMBL/GenBank/DDBJ databases">
        <title>Microbial mats filling the niche in hypersaline microbial mats.</title>
        <authorList>
            <person name="Wong H.L."/>
            <person name="Macleod F.I."/>
            <person name="White R.A. III"/>
            <person name="Burns B.P."/>
        </authorList>
    </citation>
    <scope>NUCLEOTIDE SEQUENCE</scope>
    <source>
        <strain evidence="8">Bin_327</strain>
    </source>
</reference>
<evidence type="ECO:0000313" key="8">
    <source>
        <dbReference type="EMBL" id="MBD3363676.1"/>
    </source>
</evidence>
<keyword evidence="5 7" id="KW-0472">Membrane</keyword>
<name>A0A9D5K7C6_UNCW3</name>
<feature type="transmembrane region" description="Helical" evidence="7">
    <location>
        <begin position="77"/>
        <end position="99"/>
    </location>
</feature>
<dbReference type="SUPFAM" id="SSF103481">
    <property type="entry name" value="Multidrug resistance efflux transporter EmrE"/>
    <property type="match status" value="1"/>
</dbReference>
<keyword evidence="3 6" id="KW-0812">Transmembrane</keyword>
<dbReference type="Pfam" id="PF00893">
    <property type="entry name" value="Multi_Drug_Res"/>
    <property type="match status" value="1"/>
</dbReference>
<gene>
    <name evidence="8" type="ORF">GF359_00520</name>
</gene>
<feature type="transmembrane region" description="Helical" evidence="7">
    <location>
        <begin position="48"/>
        <end position="70"/>
    </location>
</feature>
<dbReference type="Proteomes" id="UP000630660">
    <property type="component" value="Unassembled WGS sequence"/>
</dbReference>
<dbReference type="PANTHER" id="PTHR30561">
    <property type="entry name" value="SMR FAMILY PROTON-DEPENDENT DRUG EFFLUX TRANSPORTER SUGE"/>
    <property type="match status" value="1"/>
</dbReference>
<evidence type="ECO:0000256" key="5">
    <source>
        <dbReference type="ARBA" id="ARBA00023136"/>
    </source>
</evidence>
<sequence length="131" mass="14295">MKQNLLRSIESSLGIALPIILGAYSIIAMFTGHMSFKQSTMVQGFWRFWAWQIAGHVVSASGVLAYTWLIKLTSLNLAYAVHGGLGFVAIQVFGAWLLYKEKISPLAWVGTALICIGILLIALTRQGPVSN</sequence>
<feature type="transmembrane region" description="Helical" evidence="7">
    <location>
        <begin position="105"/>
        <end position="123"/>
    </location>
</feature>
<feature type="transmembrane region" description="Helical" evidence="7">
    <location>
        <begin position="12"/>
        <end position="36"/>
    </location>
</feature>
<evidence type="ECO:0000256" key="2">
    <source>
        <dbReference type="ARBA" id="ARBA00022475"/>
    </source>
</evidence>
<comment type="caution">
    <text evidence="8">The sequence shown here is derived from an EMBL/GenBank/DDBJ whole genome shotgun (WGS) entry which is preliminary data.</text>
</comment>
<proteinExistence type="inferred from homology"/>
<evidence type="ECO:0000256" key="1">
    <source>
        <dbReference type="ARBA" id="ARBA00004651"/>
    </source>
</evidence>